<proteinExistence type="predicted"/>
<protein>
    <submittedName>
        <fullName evidence="1">Uncharacterized protein</fullName>
    </submittedName>
</protein>
<name>A0A089ZVF9_METFO</name>
<dbReference type="RefSeq" id="WP_048085347.1">
    <property type="nucleotide sequence ID" value="NZ_CP006933.1"/>
</dbReference>
<evidence type="ECO:0000313" key="1">
    <source>
        <dbReference type="EMBL" id="AIS32364.1"/>
    </source>
</evidence>
<dbReference type="Proteomes" id="UP000029661">
    <property type="component" value="Chromosome"/>
</dbReference>
<dbReference type="EMBL" id="CP006933">
    <property type="protein sequence ID" value="AIS32364.1"/>
    <property type="molecule type" value="Genomic_DNA"/>
</dbReference>
<dbReference type="GeneID" id="24792717"/>
<organism evidence="1 2">
    <name type="scientific">Methanobacterium formicicum</name>
    <dbReference type="NCBI Taxonomy" id="2162"/>
    <lineage>
        <taxon>Archaea</taxon>
        <taxon>Methanobacteriati</taxon>
        <taxon>Methanobacteriota</taxon>
        <taxon>Methanomada group</taxon>
        <taxon>Methanobacteria</taxon>
        <taxon>Methanobacteriales</taxon>
        <taxon>Methanobacteriaceae</taxon>
        <taxon>Methanobacterium</taxon>
    </lineage>
</organism>
<gene>
    <name evidence="1" type="ORF">BRM9_1550</name>
</gene>
<sequence>MSKKSWWKRQGAGKQFLLIFCVTILFFLLVAMTAFKMAPKETPENVTPVIKKNVTEAEYVTLVKNATSAASANSALTSMTATEYRQGMVSQKEAVNSIDEYYWEVYRAYCAVDDVNPPEKYKNSQQFLSSKLLLLSKDVATIKDDISLGWGHDVMEDLKTLAQDEEDVASYGNNIQ</sequence>
<dbReference type="KEGG" id="mfc:BRM9_1550"/>
<reference evidence="1 2" key="1">
    <citation type="submission" date="2013-12" db="EMBL/GenBank/DDBJ databases">
        <title>The complete genome sequence of Methanobacterium sp. BRM9.</title>
        <authorList>
            <consortium name="Pastoral Greenhouse Gas Research Consortium"/>
            <person name="Kelly W.J."/>
            <person name="Leahy S.C."/>
            <person name="Perry R."/>
            <person name="Li D."/>
            <person name="Altermann E."/>
            <person name="Lambie S.C."/>
            <person name="Attwood G.T."/>
        </authorList>
    </citation>
    <scope>NUCLEOTIDE SEQUENCE [LARGE SCALE GENOMIC DNA]</scope>
    <source>
        <strain evidence="1 2">BRM9</strain>
    </source>
</reference>
<evidence type="ECO:0000313" key="2">
    <source>
        <dbReference type="Proteomes" id="UP000029661"/>
    </source>
</evidence>
<dbReference type="AlphaFoldDB" id="A0A089ZVF9"/>
<accession>A0A089ZVF9</accession>